<dbReference type="Proteomes" id="UP000001369">
    <property type="component" value="Chromosome"/>
</dbReference>
<dbReference type="eggNOG" id="COG3016">
    <property type="taxonomic scope" value="Bacteria"/>
</dbReference>
<dbReference type="RefSeq" id="WP_012674597.1">
    <property type="nucleotide sequence ID" value="NC_012438.1"/>
</dbReference>
<feature type="domain" description="Haem-binding uptake Tiki superfamily ChaN" evidence="1">
    <location>
        <begin position="21"/>
        <end position="211"/>
    </location>
</feature>
<evidence type="ECO:0000313" key="2">
    <source>
        <dbReference type="EMBL" id="ACN99279.1"/>
    </source>
</evidence>
<dbReference type="InterPro" id="IPR007314">
    <property type="entry name" value="Cofac_haem-bd_dom"/>
</dbReference>
<accession>C1DX98</accession>
<dbReference type="KEGG" id="saf:SULAZ_0013"/>
<dbReference type="SUPFAM" id="SSF159501">
    <property type="entry name" value="EreA/ChaN-like"/>
    <property type="match status" value="1"/>
</dbReference>
<evidence type="ECO:0000259" key="1">
    <source>
        <dbReference type="Pfam" id="PF04187"/>
    </source>
</evidence>
<dbReference type="STRING" id="204536.SULAZ_0013"/>
<dbReference type="HOGENOM" id="CLU_035488_3_0_0"/>
<organism evidence="2 3">
    <name type="scientific">Sulfurihydrogenibium azorense (strain DSM 15241 / OCM 825 / Az-Fu1)</name>
    <dbReference type="NCBI Taxonomy" id="204536"/>
    <lineage>
        <taxon>Bacteria</taxon>
        <taxon>Pseudomonadati</taxon>
        <taxon>Aquificota</taxon>
        <taxon>Aquificia</taxon>
        <taxon>Aquificales</taxon>
        <taxon>Hydrogenothermaceae</taxon>
        <taxon>Sulfurihydrogenibium</taxon>
    </lineage>
</organism>
<dbReference type="Gene3D" id="3.40.50.11550">
    <property type="match status" value="1"/>
</dbReference>
<dbReference type="AlphaFoldDB" id="C1DX98"/>
<sequence>MKLNLSPFIVFIIGIILAFSNTLNRYDIILVGEVHTDENDHRVQLELIKELHKYGKKIVIGMEMFQQPFQKYLDDYIEGKISEEEFLEKTEYKKRWGFDFKYYKDILEFARQNKIKVYALNIPSEELKVIKDKGINNAESKFLPKPIPTLSENEIKELEEVLKNHPQIKDKKAFFDIQLAWNYSMAYKIYQLKKENPDYVVLALVGKGHTEGIKRILNILDKDLKVFIYN</sequence>
<dbReference type="EMBL" id="CP001229">
    <property type="protein sequence ID" value="ACN99279.1"/>
    <property type="molecule type" value="Genomic_DNA"/>
</dbReference>
<reference evidence="2 3" key="1">
    <citation type="journal article" date="2009" name="J. Bacteriol.">
        <title>Complete and draft genome sequences of six members of the Aquificales.</title>
        <authorList>
            <person name="Reysenbach A.L."/>
            <person name="Hamamura N."/>
            <person name="Podar M."/>
            <person name="Griffiths E."/>
            <person name="Ferreira S."/>
            <person name="Hochstein R."/>
            <person name="Heidelberg J."/>
            <person name="Johnson J."/>
            <person name="Mead D."/>
            <person name="Pohorille A."/>
            <person name="Sarmiento M."/>
            <person name="Schweighofer K."/>
            <person name="Seshadri R."/>
            <person name="Voytek M.A."/>
        </authorList>
    </citation>
    <scope>NUCLEOTIDE SEQUENCE [LARGE SCALE GENOMIC DNA]</scope>
    <source>
        <strain evidence="3">Az-Fu1 / DSM 15241 / OCM 825</strain>
    </source>
</reference>
<dbReference type="Pfam" id="PF04187">
    <property type="entry name" value="Cofac_haem_bdg"/>
    <property type="match status" value="1"/>
</dbReference>
<name>C1DX98_SULAA</name>
<keyword evidence="3" id="KW-1185">Reference proteome</keyword>
<evidence type="ECO:0000313" key="3">
    <source>
        <dbReference type="Proteomes" id="UP000001369"/>
    </source>
</evidence>
<protein>
    <recommendedName>
        <fullName evidence="1">Haem-binding uptake Tiki superfamily ChaN domain-containing protein</fullName>
    </recommendedName>
</protein>
<dbReference type="CDD" id="cd14727">
    <property type="entry name" value="ChanN-like"/>
    <property type="match status" value="1"/>
</dbReference>
<proteinExistence type="predicted"/>
<gene>
    <name evidence="2" type="ordered locus">SULAZ_0013</name>
</gene>